<comment type="caution">
    <text evidence="2">The sequence shown here is derived from an EMBL/GenBank/DDBJ whole genome shotgun (WGS) entry which is preliminary data.</text>
</comment>
<accession>A0A9N9CUB3</accession>
<feature type="region of interest" description="Disordered" evidence="1">
    <location>
        <begin position="1"/>
        <end position="26"/>
    </location>
</feature>
<dbReference type="EMBL" id="CAJVPY010004258">
    <property type="protein sequence ID" value="CAG8614217.1"/>
    <property type="molecule type" value="Genomic_DNA"/>
</dbReference>
<name>A0A9N9CUB3_9GLOM</name>
<evidence type="ECO:0000313" key="3">
    <source>
        <dbReference type="Proteomes" id="UP000789405"/>
    </source>
</evidence>
<proteinExistence type="predicted"/>
<evidence type="ECO:0000256" key="1">
    <source>
        <dbReference type="SAM" id="MobiDB-lite"/>
    </source>
</evidence>
<keyword evidence="3" id="KW-1185">Reference proteome</keyword>
<gene>
    <name evidence="2" type="ORF">DERYTH_LOCUS8299</name>
</gene>
<protein>
    <submittedName>
        <fullName evidence="2">7003_t:CDS:1</fullName>
    </submittedName>
</protein>
<dbReference type="Proteomes" id="UP000789405">
    <property type="component" value="Unassembled WGS sequence"/>
</dbReference>
<reference evidence="2" key="1">
    <citation type="submission" date="2021-06" db="EMBL/GenBank/DDBJ databases">
        <authorList>
            <person name="Kallberg Y."/>
            <person name="Tangrot J."/>
            <person name="Rosling A."/>
        </authorList>
    </citation>
    <scope>NUCLEOTIDE SEQUENCE</scope>
    <source>
        <strain evidence="2">MA453B</strain>
    </source>
</reference>
<dbReference type="AlphaFoldDB" id="A0A9N9CUB3"/>
<evidence type="ECO:0000313" key="2">
    <source>
        <dbReference type="EMBL" id="CAG8614217.1"/>
    </source>
</evidence>
<organism evidence="2 3">
    <name type="scientific">Dentiscutata erythropus</name>
    <dbReference type="NCBI Taxonomy" id="1348616"/>
    <lineage>
        <taxon>Eukaryota</taxon>
        <taxon>Fungi</taxon>
        <taxon>Fungi incertae sedis</taxon>
        <taxon>Mucoromycota</taxon>
        <taxon>Glomeromycotina</taxon>
        <taxon>Glomeromycetes</taxon>
        <taxon>Diversisporales</taxon>
        <taxon>Gigasporaceae</taxon>
        <taxon>Dentiscutata</taxon>
    </lineage>
</organism>
<sequence length="130" mass="14491">MLRELCTGRKGKEETKGIETSESAREPEVLKMSDKLKVIRLGVLTANIESSEDSKVPRIVDVDEKVFQFKTRSSEDSDELEIVEVDRGIKPEEALISLEEFISSLVEDLEVSHESEKLPKAGQPGFTGGR</sequence>